<dbReference type="InterPro" id="IPR036179">
    <property type="entry name" value="Ig-like_dom_sf"/>
</dbReference>
<reference evidence="8 9" key="2">
    <citation type="submission" date="2019-01" db="EMBL/GenBank/DDBJ databases">
        <title>A chromosome length genome reference of the Java medaka (oryzias javanicus).</title>
        <authorList>
            <person name="Herpin A."/>
            <person name="Takehana Y."/>
            <person name="Naruse K."/>
            <person name="Ansai S."/>
            <person name="Kawaguchi M."/>
        </authorList>
    </citation>
    <scope>NUCLEOTIDE SEQUENCE [LARGE SCALE GENOMIC DNA]</scope>
    <source>
        <strain evidence="8">RS831</strain>
        <tissue evidence="8">Whole body</tissue>
    </source>
</reference>
<name>A0A3S2PM46_ORYJA</name>
<comment type="subcellular location">
    <subcellularLocation>
        <location evidence="1">Membrane</location>
    </subcellularLocation>
</comment>
<dbReference type="Gene3D" id="2.60.40.10">
    <property type="entry name" value="Immunoglobulins"/>
    <property type="match status" value="2"/>
</dbReference>
<dbReference type="EMBL" id="CM012449">
    <property type="protein sequence ID" value="RVE64536.1"/>
    <property type="molecule type" value="Genomic_DNA"/>
</dbReference>
<evidence type="ECO:0000256" key="3">
    <source>
        <dbReference type="ARBA" id="ARBA00023319"/>
    </source>
</evidence>
<dbReference type="OrthoDB" id="8822248at2759"/>
<dbReference type="GO" id="GO:0016020">
    <property type="term" value="C:membrane"/>
    <property type="evidence" value="ECO:0007669"/>
    <property type="project" value="UniProtKB-SubCell"/>
</dbReference>
<feature type="domain" description="Ig-like" evidence="7">
    <location>
        <begin position="140"/>
        <end position="217"/>
    </location>
</feature>
<dbReference type="Proteomes" id="UP000283210">
    <property type="component" value="Chromosome 13"/>
</dbReference>
<dbReference type="SUPFAM" id="SSF48726">
    <property type="entry name" value="Immunoglobulin"/>
    <property type="match status" value="2"/>
</dbReference>
<feature type="signal peptide" evidence="6">
    <location>
        <begin position="1"/>
        <end position="17"/>
    </location>
</feature>
<dbReference type="PANTHER" id="PTHR44991">
    <property type="entry name" value="IMMUNOGLOBULIN SUPERFAMILY MEMBER 5"/>
    <property type="match status" value="1"/>
</dbReference>
<dbReference type="SMART" id="SM00409">
    <property type="entry name" value="IG"/>
    <property type="match status" value="2"/>
</dbReference>
<feature type="compositionally biased region" description="Polar residues" evidence="4">
    <location>
        <begin position="329"/>
        <end position="360"/>
    </location>
</feature>
<feature type="transmembrane region" description="Helical" evidence="5">
    <location>
        <begin position="234"/>
        <end position="258"/>
    </location>
</feature>
<evidence type="ECO:0000313" key="9">
    <source>
        <dbReference type="Proteomes" id="UP000283210"/>
    </source>
</evidence>
<keyword evidence="9" id="KW-1185">Reference proteome</keyword>
<keyword evidence="3" id="KW-0393">Immunoglobulin domain</keyword>
<dbReference type="PANTHER" id="PTHR44991:SF1">
    <property type="entry name" value="IMMUNOGLOBULIN SUPERFAMILY MEMBER 5"/>
    <property type="match status" value="1"/>
</dbReference>
<dbReference type="InterPro" id="IPR003599">
    <property type="entry name" value="Ig_sub"/>
</dbReference>
<keyword evidence="2 5" id="KW-0472">Membrane</keyword>
<keyword evidence="5" id="KW-0812">Transmembrane</keyword>
<dbReference type="InterPro" id="IPR013783">
    <property type="entry name" value="Ig-like_fold"/>
</dbReference>
<dbReference type="Pfam" id="PF22705">
    <property type="entry name" value="C2-set_3"/>
    <property type="match status" value="1"/>
</dbReference>
<reference evidence="8 9" key="1">
    <citation type="submission" date="2018-11" db="EMBL/GenBank/DDBJ databases">
        <authorList>
            <person name="Lopez-Roques C."/>
            <person name="Donnadieu C."/>
            <person name="Bouchez O."/>
            <person name="Klopp C."/>
            <person name="Cabau C."/>
            <person name="Zahm M."/>
        </authorList>
    </citation>
    <scope>NUCLEOTIDE SEQUENCE [LARGE SCALE GENOMIC DNA]</scope>
    <source>
        <strain evidence="8">RS831</strain>
        <tissue evidence="8">Whole body</tissue>
    </source>
</reference>
<proteinExistence type="predicted"/>
<evidence type="ECO:0000256" key="4">
    <source>
        <dbReference type="SAM" id="MobiDB-lite"/>
    </source>
</evidence>
<dbReference type="InterPro" id="IPR053896">
    <property type="entry name" value="BTN3A2-like_Ig-C"/>
</dbReference>
<sequence length="360" mass="39304">MDVVLPLVVLLFCMTEAQDRVTLSPVNLNVVRGGEARFTCTVHNSAWTTMILRLNKDSVVVVSKKTGVVDSLNSNVTAEKSNEDSWVLVLRSTEREDEGQVTCEVFAVESQTAFLFVQEKGCVAIQGESRLVYKDSRVWFQCRAAGWFPKPLVQWQVDGKKEVKQSQHNESNSSFVEVVGGLFTVTTNLTLRAVRSTRVDCLASVSALPEPLKSSVNLTVVAEVLQEAGDRTDLVILSACLGVLLLLLLVCIATVLCYRRRTQIKENLQEVIRFDQPGPERNTVAGATGGMLNLGYSSEGTNEDDGVGNTGASSQPSYATFHHVPDVLDNSSMSPSSQSHTKQFQQQGSQTSSIRAITTV</sequence>
<evidence type="ECO:0000313" key="8">
    <source>
        <dbReference type="EMBL" id="RVE64536.1"/>
    </source>
</evidence>
<evidence type="ECO:0000256" key="1">
    <source>
        <dbReference type="ARBA" id="ARBA00004370"/>
    </source>
</evidence>
<protein>
    <recommendedName>
        <fullName evidence="7">Ig-like domain-containing protein</fullName>
    </recommendedName>
</protein>
<keyword evidence="5" id="KW-1133">Transmembrane helix</keyword>
<dbReference type="PROSITE" id="PS50835">
    <property type="entry name" value="IG_LIKE"/>
    <property type="match status" value="1"/>
</dbReference>
<dbReference type="InterPro" id="IPR007110">
    <property type="entry name" value="Ig-like_dom"/>
</dbReference>
<feature type="chain" id="PRO_5018563216" description="Ig-like domain-containing protein" evidence="6">
    <location>
        <begin position="18"/>
        <end position="360"/>
    </location>
</feature>
<evidence type="ECO:0000256" key="2">
    <source>
        <dbReference type="ARBA" id="ARBA00023136"/>
    </source>
</evidence>
<organism evidence="8 9">
    <name type="scientific">Oryzias javanicus</name>
    <name type="common">Javanese ricefish</name>
    <name type="synonym">Aplocheilus javanicus</name>
    <dbReference type="NCBI Taxonomy" id="123683"/>
    <lineage>
        <taxon>Eukaryota</taxon>
        <taxon>Metazoa</taxon>
        <taxon>Chordata</taxon>
        <taxon>Craniata</taxon>
        <taxon>Vertebrata</taxon>
        <taxon>Euteleostomi</taxon>
        <taxon>Actinopterygii</taxon>
        <taxon>Neopterygii</taxon>
        <taxon>Teleostei</taxon>
        <taxon>Neoteleostei</taxon>
        <taxon>Acanthomorphata</taxon>
        <taxon>Ovalentaria</taxon>
        <taxon>Atherinomorphae</taxon>
        <taxon>Beloniformes</taxon>
        <taxon>Adrianichthyidae</taxon>
        <taxon>Oryziinae</taxon>
        <taxon>Oryzias</taxon>
    </lineage>
</organism>
<accession>A0A3S2PM46</accession>
<feature type="region of interest" description="Disordered" evidence="4">
    <location>
        <begin position="325"/>
        <end position="360"/>
    </location>
</feature>
<evidence type="ECO:0000256" key="5">
    <source>
        <dbReference type="SAM" id="Phobius"/>
    </source>
</evidence>
<gene>
    <name evidence="8" type="ORF">OJAV_G00127060</name>
</gene>
<evidence type="ECO:0000259" key="7">
    <source>
        <dbReference type="PROSITE" id="PS50835"/>
    </source>
</evidence>
<dbReference type="AlphaFoldDB" id="A0A3S2PM46"/>
<keyword evidence="6" id="KW-0732">Signal</keyword>
<evidence type="ECO:0000256" key="6">
    <source>
        <dbReference type="SAM" id="SignalP"/>
    </source>
</evidence>